<dbReference type="Pfam" id="PF09471">
    <property type="entry name" value="Peptidase_M64"/>
    <property type="match status" value="1"/>
</dbReference>
<dbReference type="EMBL" id="LT838813">
    <property type="protein sequence ID" value="SMD41542.1"/>
    <property type="molecule type" value="Genomic_DNA"/>
</dbReference>
<evidence type="ECO:0000313" key="3">
    <source>
        <dbReference type="Proteomes" id="UP000192333"/>
    </source>
</evidence>
<dbReference type="GO" id="GO:0008237">
    <property type="term" value="F:metallopeptidase activity"/>
    <property type="evidence" value="ECO:0007669"/>
    <property type="project" value="InterPro"/>
</dbReference>
<name>A0A1W2GYS0_9BACT</name>
<keyword evidence="3" id="KW-1185">Reference proteome</keyword>
<dbReference type="Pfam" id="PF00801">
    <property type="entry name" value="PKD"/>
    <property type="match status" value="1"/>
</dbReference>
<gene>
    <name evidence="2" type="ORF">SAMN00777080_0066</name>
</gene>
<dbReference type="InterPro" id="IPR024079">
    <property type="entry name" value="MetalloPept_cat_dom_sf"/>
</dbReference>
<proteinExistence type="predicted"/>
<protein>
    <submittedName>
        <fullName evidence="2">Por secretion system C-terminal sorting domain-containing protein</fullName>
    </submittedName>
</protein>
<reference evidence="3" key="1">
    <citation type="submission" date="2017-04" db="EMBL/GenBank/DDBJ databases">
        <authorList>
            <person name="Varghese N."/>
            <person name="Submissions S."/>
        </authorList>
    </citation>
    <scope>NUCLEOTIDE SEQUENCE [LARGE SCALE GENOMIC DNA]</scope>
    <source>
        <strain evidence="3">DSM 16537</strain>
    </source>
</reference>
<dbReference type="CDD" id="cd00146">
    <property type="entry name" value="PKD"/>
    <property type="match status" value="1"/>
</dbReference>
<dbReference type="InterPro" id="IPR026444">
    <property type="entry name" value="Secre_tail"/>
</dbReference>
<dbReference type="OrthoDB" id="599464at2"/>
<dbReference type="InterPro" id="IPR013783">
    <property type="entry name" value="Ig-like_fold"/>
</dbReference>
<dbReference type="InterPro" id="IPR000601">
    <property type="entry name" value="PKD_dom"/>
</dbReference>
<dbReference type="InterPro" id="IPR035986">
    <property type="entry name" value="PKD_dom_sf"/>
</dbReference>
<dbReference type="STRING" id="758820.SAMN00777080_0066"/>
<dbReference type="InterPro" id="IPR022409">
    <property type="entry name" value="PKD/Chitinase_dom"/>
</dbReference>
<dbReference type="Proteomes" id="UP000192333">
    <property type="component" value="Chromosome I"/>
</dbReference>
<dbReference type="InterPro" id="IPR019026">
    <property type="entry name" value="Peptidase_M64_IgA"/>
</dbReference>
<dbReference type="Gene3D" id="3.40.390.10">
    <property type="entry name" value="Collagenase (Catalytic Domain)"/>
    <property type="match status" value="1"/>
</dbReference>
<organism evidence="2 3">
    <name type="scientific">Aquiflexum balticum DSM 16537</name>
    <dbReference type="NCBI Taxonomy" id="758820"/>
    <lineage>
        <taxon>Bacteria</taxon>
        <taxon>Pseudomonadati</taxon>
        <taxon>Bacteroidota</taxon>
        <taxon>Cytophagia</taxon>
        <taxon>Cytophagales</taxon>
        <taxon>Cyclobacteriaceae</taxon>
        <taxon>Aquiflexum</taxon>
    </lineage>
</organism>
<dbReference type="SUPFAM" id="SSF49299">
    <property type="entry name" value="PKD domain"/>
    <property type="match status" value="1"/>
</dbReference>
<evidence type="ECO:0000313" key="2">
    <source>
        <dbReference type="EMBL" id="SMD41542.1"/>
    </source>
</evidence>
<accession>A0A1W2GYS0</accession>
<dbReference type="NCBIfam" id="TIGR04183">
    <property type="entry name" value="Por_Secre_tail"/>
    <property type="match status" value="1"/>
</dbReference>
<sequence length="613" mass="68890">MVKFYTKQIQVILTFVFILFSLQSKAQLMPMEIIHYSGSPNEVTNMVILGDGYTAAQQDKFINDAKNATAGMLEQMPWRNYRNAINVYAIKVVSNVSGAAMNPNNLIDNYFGSSYWSHNIERLLVAWRSIKILSVLFYNTPFYDIGVLVVNDSKYGGSGGTFAVFSTHSSAAEIMIHELGHTYGDLGDEYWAGPQYARERHNMTQDANPLTNKWRSFLNRNGIGIYPHAESPTWHRPHQNCKMRFLGRNFCDVCSHHLEARLKFLSTPEAPARPIVLFGANKLEVKSLEKVKFFDLSTHNPTSWEWTFEGGTPEKSNQKNPEVSYRFGGKYKVILKAKNSSGENVFSREEFINVIGPAADLTPPVIVTKNVKIELDENGEAIVCAEDIDDGTYDDVELVEISISKEKFTCEDMGNNKVIFKAIDSSGNEAEAEVIVTVDDIIKPTIKAKNVEIFLDSDGFGTLNPEDVDDGSFDNCEITEMKLSKTEFGRGDVGENKVIFTIKDSCSNSVSVEVTVTVNIILSAEKGEISESLKFYPNPANDIVFIEYLKFIDPLLESIEIIDINGRILNEIRAFERNGNVIPIEVKELQSGQYFIRLNAQKSVKILRFGIVR</sequence>
<dbReference type="Pfam" id="PF18962">
    <property type="entry name" value="Por_Secre_tail"/>
    <property type="match status" value="1"/>
</dbReference>
<evidence type="ECO:0000259" key="1">
    <source>
        <dbReference type="PROSITE" id="PS50093"/>
    </source>
</evidence>
<feature type="domain" description="PKD" evidence="1">
    <location>
        <begin position="274"/>
        <end position="342"/>
    </location>
</feature>
<dbReference type="SMART" id="SM00089">
    <property type="entry name" value="PKD"/>
    <property type="match status" value="1"/>
</dbReference>
<dbReference type="AlphaFoldDB" id="A0A1W2GYS0"/>
<dbReference type="Gene3D" id="2.60.40.10">
    <property type="entry name" value="Immunoglobulins"/>
    <property type="match status" value="2"/>
</dbReference>
<dbReference type="PROSITE" id="PS50093">
    <property type="entry name" value="PKD"/>
    <property type="match status" value="1"/>
</dbReference>